<gene>
    <name evidence="2" type="ORF">PCOR1329_LOCUS16673</name>
</gene>
<feature type="compositionally biased region" description="Acidic residues" evidence="1">
    <location>
        <begin position="205"/>
        <end position="219"/>
    </location>
</feature>
<comment type="caution">
    <text evidence="2">The sequence shown here is derived from an EMBL/GenBank/DDBJ whole genome shotgun (WGS) entry which is preliminary data.</text>
</comment>
<feature type="region of interest" description="Disordered" evidence="1">
    <location>
        <begin position="198"/>
        <end position="348"/>
    </location>
</feature>
<feature type="region of interest" description="Disordered" evidence="1">
    <location>
        <begin position="125"/>
        <end position="166"/>
    </location>
</feature>
<evidence type="ECO:0000256" key="1">
    <source>
        <dbReference type="SAM" id="MobiDB-lite"/>
    </source>
</evidence>
<dbReference type="Proteomes" id="UP001189429">
    <property type="component" value="Unassembled WGS sequence"/>
</dbReference>
<feature type="region of interest" description="Disordered" evidence="1">
    <location>
        <begin position="1"/>
        <end position="103"/>
    </location>
</feature>
<evidence type="ECO:0000313" key="2">
    <source>
        <dbReference type="EMBL" id="CAK0812371.1"/>
    </source>
</evidence>
<dbReference type="EMBL" id="CAUYUJ010005119">
    <property type="protein sequence ID" value="CAK0812371.1"/>
    <property type="molecule type" value="Genomic_DNA"/>
</dbReference>
<organism evidence="2 3">
    <name type="scientific">Prorocentrum cordatum</name>
    <dbReference type="NCBI Taxonomy" id="2364126"/>
    <lineage>
        <taxon>Eukaryota</taxon>
        <taxon>Sar</taxon>
        <taxon>Alveolata</taxon>
        <taxon>Dinophyceae</taxon>
        <taxon>Prorocentrales</taxon>
        <taxon>Prorocentraceae</taxon>
        <taxon>Prorocentrum</taxon>
    </lineage>
</organism>
<feature type="compositionally biased region" description="Gly residues" evidence="1">
    <location>
        <begin position="137"/>
        <end position="152"/>
    </location>
</feature>
<reference evidence="2" key="1">
    <citation type="submission" date="2023-10" db="EMBL/GenBank/DDBJ databases">
        <authorList>
            <person name="Chen Y."/>
            <person name="Shah S."/>
            <person name="Dougan E. K."/>
            <person name="Thang M."/>
            <person name="Chan C."/>
        </authorList>
    </citation>
    <scope>NUCLEOTIDE SEQUENCE [LARGE SCALE GENOMIC DNA]</scope>
</reference>
<keyword evidence="3" id="KW-1185">Reference proteome</keyword>
<evidence type="ECO:0008006" key="4">
    <source>
        <dbReference type="Google" id="ProtNLM"/>
    </source>
</evidence>
<feature type="compositionally biased region" description="Low complexity" evidence="1">
    <location>
        <begin position="246"/>
        <end position="266"/>
    </location>
</feature>
<name>A0ABN9R0Z4_9DINO</name>
<feature type="compositionally biased region" description="Low complexity" evidence="1">
    <location>
        <begin position="325"/>
        <end position="348"/>
    </location>
</feature>
<protein>
    <recommendedName>
        <fullName evidence="4">Centrosomal protein of 19 kDa</fullName>
    </recommendedName>
</protein>
<feature type="non-terminal residue" evidence="2">
    <location>
        <position position="348"/>
    </location>
</feature>
<feature type="compositionally biased region" description="Low complexity" evidence="1">
    <location>
        <begin position="291"/>
        <end position="309"/>
    </location>
</feature>
<accession>A0ABN9R0Z4</accession>
<evidence type="ECO:0000313" key="3">
    <source>
        <dbReference type="Proteomes" id="UP001189429"/>
    </source>
</evidence>
<feature type="compositionally biased region" description="Low complexity" evidence="1">
    <location>
        <begin position="55"/>
        <end position="71"/>
    </location>
</feature>
<feature type="non-terminal residue" evidence="2">
    <location>
        <position position="1"/>
    </location>
</feature>
<sequence length="348" mass="34357">ASAARACWQTPEPVPRDERSSMRPPHALVRGPVSGPTAGPPRARGKARPVKHLSPQRSAGRARPSSPPAAAFDWSGLAGDDEEASPRAGSAPESLRVVREDQLRGGPADALAESLYVPPSSKQAYVHAHAAAAPPAAGGGLPASGAGSSGLRGGRRSSVDKSAGVSAAAVGDAAAVAASAAHAAGAVSALGSRRPFALGHAEESTSPDELDSDDDLLFGDEDHSTLARRSSHPDTGLPSRARAHGRSSAAGGSTAGVASRQGLGDAAARHAARQPPPAAGPRRGSSERPSAKATAKATAKALAKALGAAELVTQPAWKPPAAQEALPPSSDGPAPPSAAAASAAAAHP</sequence>
<proteinExistence type="predicted"/>